<dbReference type="RefSeq" id="XP_024666633.1">
    <property type="nucleotide sequence ID" value="XM_024810865.1"/>
</dbReference>
<accession>A0A2T0FNY2</accession>
<evidence type="ECO:0000256" key="1">
    <source>
        <dbReference type="SAM" id="MobiDB-lite"/>
    </source>
</evidence>
<feature type="compositionally biased region" description="Basic and acidic residues" evidence="1">
    <location>
        <begin position="229"/>
        <end position="241"/>
    </location>
</feature>
<sequence>MSYCFYGGELEYVNMYGALADTDTLPNIEDHTKTLPAATATEMQPELSELPACEVNTKYHPMASLPSPPMPSEPLSCEWSTIDKPTATYIQSYHSPAHLYESADEVAWASQSLFGLNVTHPQPPVQVPHSVLLGSVSCRPESPLELVVKVEEYQPATESDRKQASKPTLKKKGRRCRKQYGTIYDDFGNEIVDPVKRSRKRIAMLIEEDNLRRKYEEQERAKIAAARIQRAERRAKAHDDSAPSQQSDSSIRC</sequence>
<proteinExistence type="predicted"/>
<dbReference type="EMBL" id="NDIQ01000022">
    <property type="protein sequence ID" value="PRT56688.1"/>
    <property type="molecule type" value="Genomic_DNA"/>
</dbReference>
<name>A0A2T0FNY2_9ASCO</name>
<feature type="region of interest" description="Disordered" evidence="1">
    <location>
        <begin position="216"/>
        <end position="253"/>
    </location>
</feature>
<dbReference type="Proteomes" id="UP000238350">
    <property type="component" value="Unassembled WGS sequence"/>
</dbReference>
<feature type="compositionally biased region" description="Low complexity" evidence="1">
    <location>
        <begin position="242"/>
        <end position="253"/>
    </location>
</feature>
<organism evidence="2 3">
    <name type="scientific">Wickerhamiella sorbophila</name>
    <dbReference type="NCBI Taxonomy" id="45607"/>
    <lineage>
        <taxon>Eukaryota</taxon>
        <taxon>Fungi</taxon>
        <taxon>Dikarya</taxon>
        <taxon>Ascomycota</taxon>
        <taxon>Saccharomycotina</taxon>
        <taxon>Dipodascomycetes</taxon>
        <taxon>Dipodascales</taxon>
        <taxon>Trichomonascaceae</taxon>
        <taxon>Wickerhamiella</taxon>
    </lineage>
</organism>
<gene>
    <name evidence="2" type="ORF">B9G98_04308</name>
</gene>
<keyword evidence="3" id="KW-1185">Reference proteome</keyword>
<feature type="compositionally biased region" description="Basic and acidic residues" evidence="1">
    <location>
        <begin position="154"/>
        <end position="163"/>
    </location>
</feature>
<reference evidence="2 3" key="1">
    <citation type="submission" date="2017-04" db="EMBL/GenBank/DDBJ databases">
        <title>Genome sequencing of [Candida] sorbophila.</title>
        <authorList>
            <person name="Ahn J.O."/>
        </authorList>
    </citation>
    <scope>NUCLEOTIDE SEQUENCE [LARGE SCALE GENOMIC DNA]</scope>
    <source>
        <strain evidence="2 3">DS02</strain>
    </source>
</reference>
<evidence type="ECO:0000313" key="2">
    <source>
        <dbReference type="EMBL" id="PRT56688.1"/>
    </source>
</evidence>
<evidence type="ECO:0000313" key="3">
    <source>
        <dbReference type="Proteomes" id="UP000238350"/>
    </source>
</evidence>
<protein>
    <submittedName>
        <fullName evidence="2">Uncharacterized protein</fullName>
    </submittedName>
</protein>
<feature type="region of interest" description="Disordered" evidence="1">
    <location>
        <begin position="154"/>
        <end position="175"/>
    </location>
</feature>
<dbReference type="AlphaFoldDB" id="A0A2T0FNY2"/>
<dbReference type="GeneID" id="36518056"/>
<comment type="caution">
    <text evidence="2">The sequence shown here is derived from an EMBL/GenBank/DDBJ whole genome shotgun (WGS) entry which is preliminary data.</text>
</comment>